<protein>
    <submittedName>
        <fullName evidence="1">Uncharacterized protein</fullName>
    </submittedName>
</protein>
<dbReference type="EMBL" id="UIGI01000002">
    <property type="protein sequence ID" value="SUY92903.1"/>
    <property type="molecule type" value="Genomic_DNA"/>
</dbReference>
<dbReference type="AlphaFoldDB" id="A0A381KNH0"/>
<sequence>MISDGLIKGGFRVNAPDSMFTLLFNYSDRRENVIIESVPVTGVIGYVVDNKSTSKTANGKTHTNYSYQPVEGFIGVNEQQKSYFFRSMTVRIQTKGTPGKDIVKIDMQSNAPVQSDQQAYSAMVAAVLSKIDSPLRSGNYVAVVPWN</sequence>
<evidence type="ECO:0000313" key="1">
    <source>
        <dbReference type="EMBL" id="SUY92903.1"/>
    </source>
</evidence>
<dbReference type="RefSeq" id="WP_256682736.1">
    <property type="nucleotide sequence ID" value="NZ_UIGI01000002.1"/>
</dbReference>
<proteinExistence type="predicted"/>
<gene>
    <name evidence="1" type="ORF">NCTC12119_04933</name>
</gene>
<reference evidence="1 2" key="1">
    <citation type="submission" date="2018-06" db="EMBL/GenBank/DDBJ databases">
        <authorList>
            <consortium name="Pathogen Informatics"/>
            <person name="Doyle S."/>
        </authorList>
    </citation>
    <scope>NUCLEOTIDE SEQUENCE [LARGE SCALE GENOMIC DNA]</scope>
    <source>
        <strain evidence="1 2">NCTC12119</strain>
    </source>
</reference>
<organism evidence="1 2">
    <name type="scientific">Buttiauxella agrestis</name>
    <dbReference type="NCBI Taxonomy" id="82977"/>
    <lineage>
        <taxon>Bacteria</taxon>
        <taxon>Pseudomonadati</taxon>
        <taxon>Pseudomonadota</taxon>
        <taxon>Gammaproteobacteria</taxon>
        <taxon>Enterobacterales</taxon>
        <taxon>Enterobacteriaceae</taxon>
        <taxon>Buttiauxella</taxon>
    </lineage>
</organism>
<evidence type="ECO:0000313" key="2">
    <source>
        <dbReference type="Proteomes" id="UP000255528"/>
    </source>
</evidence>
<dbReference type="Proteomes" id="UP000255528">
    <property type="component" value="Unassembled WGS sequence"/>
</dbReference>
<accession>A0A381KNH0</accession>
<name>A0A381KNH0_9ENTR</name>